<evidence type="ECO:0000313" key="5">
    <source>
        <dbReference type="Proteomes" id="UP000658225"/>
    </source>
</evidence>
<evidence type="ECO:0000256" key="1">
    <source>
        <dbReference type="ARBA" id="ARBA00023125"/>
    </source>
</evidence>
<dbReference type="InterPro" id="IPR050624">
    <property type="entry name" value="HTH-type_Tx_Regulator"/>
</dbReference>
<dbReference type="PANTHER" id="PTHR43479">
    <property type="entry name" value="ACREF/ENVCD OPERON REPRESSOR-RELATED"/>
    <property type="match status" value="1"/>
</dbReference>
<dbReference type="Gene3D" id="1.10.357.10">
    <property type="entry name" value="Tetracycline Repressor, domain 2"/>
    <property type="match status" value="1"/>
</dbReference>
<dbReference type="PROSITE" id="PS01081">
    <property type="entry name" value="HTH_TETR_1"/>
    <property type="match status" value="1"/>
</dbReference>
<feature type="DNA-binding region" description="H-T-H motif" evidence="2">
    <location>
        <begin position="25"/>
        <end position="44"/>
    </location>
</feature>
<dbReference type="EMBL" id="JADBEL010000017">
    <property type="protein sequence ID" value="MBE1555794.1"/>
    <property type="molecule type" value="Genomic_DNA"/>
</dbReference>
<evidence type="ECO:0000313" key="4">
    <source>
        <dbReference type="EMBL" id="MBE1555794.1"/>
    </source>
</evidence>
<comment type="caution">
    <text evidence="4">The sequence shown here is derived from an EMBL/GenBank/DDBJ whole genome shotgun (WGS) entry which is preliminary data.</text>
</comment>
<dbReference type="PRINTS" id="PR00455">
    <property type="entry name" value="HTHTETR"/>
</dbReference>
<reference evidence="4" key="1">
    <citation type="submission" date="2020-10" db="EMBL/GenBank/DDBJ databases">
        <title>Genomic Encyclopedia of Type Strains, Phase IV (KMG-IV): sequencing the most valuable type-strain genomes for metagenomic binning, comparative biology and taxonomic classification.</title>
        <authorList>
            <person name="Goeker M."/>
        </authorList>
    </citation>
    <scope>NUCLEOTIDE SEQUENCE</scope>
    <source>
        <strain evidence="4">DSM 13886</strain>
    </source>
</reference>
<dbReference type="RefSeq" id="WP_192599485.1">
    <property type="nucleotide sequence ID" value="NZ_JADBEL010000017.1"/>
</dbReference>
<dbReference type="GO" id="GO:0003677">
    <property type="term" value="F:DNA binding"/>
    <property type="evidence" value="ECO:0007669"/>
    <property type="project" value="UniProtKB-UniRule"/>
</dbReference>
<keyword evidence="1 2" id="KW-0238">DNA-binding</keyword>
<dbReference type="PANTHER" id="PTHR43479:SF22">
    <property type="entry name" value="TRANSCRIPTIONAL REGULATOR, TETR FAMILY"/>
    <property type="match status" value="1"/>
</dbReference>
<dbReference type="AlphaFoldDB" id="A0A927R7A6"/>
<dbReference type="PROSITE" id="PS50977">
    <property type="entry name" value="HTH_TETR_2"/>
    <property type="match status" value="1"/>
</dbReference>
<dbReference type="InterPro" id="IPR023772">
    <property type="entry name" value="DNA-bd_HTH_TetR-type_CS"/>
</dbReference>
<feature type="domain" description="HTH tetR-type" evidence="3">
    <location>
        <begin position="2"/>
        <end position="62"/>
    </location>
</feature>
<sequence>MNERKRQVLLTAQRLFIEKGFSTTSIQDILDESQISKGTFYNYFTSKNECLIAILERAHEEATIRRRELLIEQDFTDKNILAEQISIRMLVNREHNLLPIYEAVFYSGDADLRKFIRKHHLAELSWLTDRLIDVYGKKATPYAPDCAVILVGMIQHFIHFCMASSKKEFDTRSLVLFAMRRIDSIIFDMMEQNDTLLRGLAFNSNHKGDDKKELKELSITQLTDFLCHLEDNSKSNGVQYAKFLLDEIHSEHPRVFILETVARSFRETFSGTRHEAEALEVASNLWGYINLLEKDGHLI</sequence>
<dbReference type="InterPro" id="IPR009057">
    <property type="entry name" value="Homeodomain-like_sf"/>
</dbReference>
<accession>A0A927R7A6</accession>
<evidence type="ECO:0000259" key="3">
    <source>
        <dbReference type="PROSITE" id="PS50977"/>
    </source>
</evidence>
<dbReference type="Pfam" id="PF00440">
    <property type="entry name" value="TetR_N"/>
    <property type="match status" value="1"/>
</dbReference>
<keyword evidence="5" id="KW-1185">Reference proteome</keyword>
<proteinExistence type="predicted"/>
<dbReference type="InterPro" id="IPR001647">
    <property type="entry name" value="HTH_TetR"/>
</dbReference>
<dbReference type="Proteomes" id="UP000658225">
    <property type="component" value="Unassembled WGS sequence"/>
</dbReference>
<name>A0A927R7A6_9BACL</name>
<dbReference type="SUPFAM" id="SSF46689">
    <property type="entry name" value="Homeodomain-like"/>
    <property type="match status" value="1"/>
</dbReference>
<organism evidence="4 5">
    <name type="scientific">Sporosarcina limicola</name>
    <dbReference type="NCBI Taxonomy" id="34101"/>
    <lineage>
        <taxon>Bacteria</taxon>
        <taxon>Bacillati</taxon>
        <taxon>Bacillota</taxon>
        <taxon>Bacilli</taxon>
        <taxon>Bacillales</taxon>
        <taxon>Caryophanaceae</taxon>
        <taxon>Sporosarcina</taxon>
    </lineage>
</organism>
<evidence type="ECO:0000256" key="2">
    <source>
        <dbReference type="PROSITE-ProRule" id="PRU00335"/>
    </source>
</evidence>
<gene>
    <name evidence="4" type="ORF">H4683_002914</name>
</gene>
<protein>
    <submittedName>
        <fullName evidence="4">AcrR family transcriptional regulator</fullName>
    </submittedName>
</protein>